<feature type="region of interest" description="Disordered" evidence="2">
    <location>
        <begin position="152"/>
        <end position="171"/>
    </location>
</feature>
<feature type="compositionally biased region" description="Low complexity" evidence="2">
    <location>
        <begin position="390"/>
        <end position="402"/>
    </location>
</feature>
<dbReference type="SUPFAM" id="SSF57850">
    <property type="entry name" value="RING/U-box"/>
    <property type="match status" value="1"/>
</dbReference>
<dbReference type="PANTHER" id="PTHR31150:SF26">
    <property type="entry name" value="RING-TYPE DOMAIN-CONTAINING PROTEIN"/>
    <property type="match status" value="1"/>
</dbReference>
<feature type="domain" description="RING-type" evidence="3">
    <location>
        <begin position="274"/>
        <end position="333"/>
    </location>
</feature>
<dbReference type="EMBL" id="GHES01039467">
    <property type="protein sequence ID" value="MPA70026.1"/>
    <property type="molecule type" value="Transcribed_RNA"/>
</dbReference>
<evidence type="ECO:0000256" key="2">
    <source>
        <dbReference type="SAM" id="MobiDB-lite"/>
    </source>
</evidence>
<organism evidence="4">
    <name type="scientific">Davidia involucrata</name>
    <name type="common">Dove tree</name>
    <dbReference type="NCBI Taxonomy" id="16924"/>
    <lineage>
        <taxon>Eukaryota</taxon>
        <taxon>Viridiplantae</taxon>
        <taxon>Streptophyta</taxon>
        <taxon>Embryophyta</taxon>
        <taxon>Tracheophyta</taxon>
        <taxon>Spermatophyta</taxon>
        <taxon>Magnoliopsida</taxon>
        <taxon>eudicotyledons</taxon>
        <taxon>Gunneridae</taxon>
        <taxon>Pentapetalae</taxon>
        <taxon>asterids</taxon>
        <taxon>Cornales</taxon>
        <taxon>Nyssaceae</taxon>
        <taxon>Davidia</taxon>
    </lineage>
</organism>
<feature type="region of interest" description="Disordered" evidence="2">
    <location>
        <begin position="111"/>
        <end position="143"/>
    </location>
</feature>
<dbReference type="Gene3D" id="3.30.40.10">
    <property type="entry name" value="Zinc/RING finger domain, C3HC4 (zinc finger)"/>
    <property type="match status" value="1"/>
</dbReference>
<dbReference type="InterPro" id="IPR013083">
    <property type="entry name" value="Znf_RING/FYVE/PHD"/>
</dbReference>
<dbReference type="EMBL" id="GHES01039168">
    <property type="protein sequence ID" value="MPA69727.1"/>
    <property type="molecule type" value="Transcribed_RNA"/>
</dbReference>
<name>A0A5B7BLR4_DAVIN</name>
<dbReference type="AlphaFoldDB" id="A0A5B7BLR4"/>
<dbReference type="InterPro" id="IPR001841">
    <property type="entry name" value="Znf_RING"/>
</dbReference>
<feature type="compositionally biased region" description="Low complexity" evidence="2">
    <location>
        <begin position="152"/>
        <end position="164"/>
    </location>
</feature>
<keyword evidence="1" id="KW-0479">Metal-binding</keyword>
<feature type="region of interest" description="Disordered" evidence="2">
    <location>
        <begin position="378"/>
        <end position="402"/>
    </location>
</feature>
<gene>
    <name evidence="4" type="ORF">Din_039168</name>
    <name evidence="5" type="ORF">Din_039467</name>
</gene>
<evidence type="ECO:0000259" key="3">
    <source>
        <dbReference type="PROSITE" id="PS50089"/>
    </source>
</evidence>
<dbReference type="PANTHER" id="PTHR31150">
    <property type="entry name" value="EXPRESSED PROTEIN"/>
    <property type="match status" value="1"/>
</dbReference>
<proteinExistence type="predicted"/>
<reference evidence="4" key="1">
    <citation type="submission" date="2019-08" db="EMBL/GenBank/DDBJ databases">
        <title>Reference gene set and small RNA set construction with multiple tissues from Davidia involucrata Baill.</title>
        <authorList>
            <person name="Yang H."/>
            <person name="Zhou C."/>
            <person name="Li G."/>
            <person name="Wang J."/>
            <person name="Gao P."/>
            <person name="Wang M."/>
            <person name="Wang R."/>
            <person name="Zhao Y."/>
        </authorList>
    </citation>
    <scope>NUCLEOTIDE SEQUENCE</scope>
    <source>
        <tissue evidence="4">Mixed with DoveR01_LX</tissue>
    </source>
</reference>
<evidence type="ECO:0000313" key="5">
    <source>
        <dbReference type="EMBL" id="MPA70026.1"/>
    </source>
</evidence>
<evidence type="ECO:0000256" key="1">
    <source>
        <dbReference type="PROSITE-ProRule" id="PRU00175"/>
    </source>
</evidence>
<protein>
    <recommendedName>
        <fullName evidence="3">RING-type domain-containing protein</fullName>
    </recommendedName>
</protein>
<accession>A0A5B7BLR4</accession>
<keyword evidence="1" id="KW-0863">Zinc-finger</keyword>
<dbReference type="GO" id="GO:0008270">
    <property type="term" value="F:zinc ion binding"/>
    <property type="evidence" value="ECO:0007669"/>
    <property type="project" value="UniProtKB-KW"/>
</dbReference>
<keyword evidence="1" id="KW-0862">Zinc</keyword>
<sequence length="440" mass="48074">MGSACCVAARDRTITNEPGSENLHRNVQYSPSWSFRWDNRGRVAGEEISVNWSSDGVSGNDGLHIKSETVVETTYASEDGSPLDSFRTVAWRRSPISEGNAGILRLPSSDQSISRNFPMEAKESTESTAVSEPSPMKLSPSVRSISSLSASPLSSQSHLLPPGSTLLRCPRRSPGHQLLRQVSDSRIPGLKSPSFSISEEVSSFVPLGWSNESTTGSHGGSSDGWSMPAFSELTTTSHRERWSFDSESLGFNHDKITRSISRISASASIDLQTCGVCTKLITEKSSWSSQKIFGTNDVAVVAVLICGHVYHAECLENMTPEFNKYDPACPVCTFGEKQALKLSEKVLRAEMDLKVRNNKRSRNRVVDSDLDGDSLVFDRQKSGGHGGKGLKMSSSSSMKSSLGRPFLRRHFSFGSKGTRSLSGNHSTWKKGFFWAKSSKE</sequence>
<evidence type="ECO:0000313" key="4">
    <source>
        <dbReference type="EMBL" id="MPA69727.1"/>
    </source>
</evidence>
<dbReference type="PROSITE" id="PS50089">
    <property type="entry name" value="ZF_RING_2"/>
    <property type="match status" value="1"/>
</dbReference>
<dbReference type="SMART" id="SM00184">
    <property type="entry name" value="RING"/>
    <property type="match status" value="1"/>
</dbReference>